<dbReference type="SUPFAM" id="SSF48452">
    <property type="entry name" value="TPR-like"/>
    <property type="match status" value="3"/>
</dbReference>
<dbReference type="SUPFAM" id="SSF56112">
    <property type="entry name" value="Protein kinase-like (PK-like)"/>
    <property type="match status" value="1"/>
</dbReference>
<feature type="repeat" description="TPR" evidence="5">
    <location>
        <begin position="841"/>
        <end position="874"/>
    </location>
</feature>
<dbReference type="Gene3D" id="3.30.200.20">
    <property type="entry name" value="Phosphorylase Kinase, domain 1"/>
    <property type="match status" value="1"/>
</dbReference>
<evidence type="ECO:0000259" key="8">
    <source>
        <dbReference type="PROSITE" id="PS50011"/>
    </source>
</evidence>
<accession>A0A085W8B8</accession>
<evidence type="ECO:0000256" key="7">
    <source>
        <dbReference type="SAM" id="MobiDB-lite"/>
    </source>
</evidence>
<dbReference type="CDD" id="cd14014">
    <property type="entry name" value="STKc_PknB_like"/>
    <property type="match status" value="1"/>
</dbReference>
<dbReference type="Gene3D" id="1.10.510.10">
    <property type="entry name" value="Transferase(Phosphotransferase) domain 1"/>
    <property type="match status" value="1"/>
</dbReference>
<dbReference type="Pfam" id="PF13432">
    <property type="entry name" value="TPR_16"/>
    <property type="match status" value="1"/>
</dbReference>
<keyword evidence="10" id="KW-1185">Reference proteome</keyword>
<feature type="repeat" description="TPR" evidence="5">
    <location>
        <begin position="799"/>
        <end position="832"/>
    </location>
</feature>
<evidence type="ECO:0000256" key="6">
    <source>
        <dbReference type="PROSITE-ProRule" id="PRU10141"/>
    </source>
</evidence>
<feature type="region of interest" description="Disordered" evidence="7">
    <location>
        <begin position="1"/>
        <end position="41"/>
    </location>
</feature>
<name>A0A085W8B8_9BACT</name>
<reference evidence="9 10" key="1">
    <citation type="submission" date="2014-04" db="EMBL/GenBank/DDBJ databases">
        <title>Genome assembly of Hyalangium minutum DSM 14724.</title>
        <authorList>
            <person name="Sharma G."/>
            <person name="Subramanian S."/>
        </authorList>
    </citation>
    <scope>NUCLEOTIDE SEQUENCE [LARGE SCALE GENOMIC DNA]</scope>
    <source>
        <strain evidence="9 10">DSM 14724</strain>
    </source>
</reference>
<dbReference type="Pfam" id="PF00069">
    <property type="entry name" value="Pkinase"/>
    <property type="match status" value="1"/>
</dbReference>
<dbReference type="PRINTS" id="PR00381">
    <property type="entry name" value="KINESINLIGHT"/>
</dbReference>
<dbReference type="PROSITE" id="PS50011">
    <property type="entry name" value="PROTEIN_KINASE_DOM"/>
    <property type="match status" value="1"/>
</dbReference>
<evidence type="ECO:0000256" key="5">
    <source>
        <dbReference type="PROSITE-ProRule" id="PRU00339"/>
    </source>
</evidence>
<dbReference type="STRING" id="394096.DB31_2343"/>
<keyword evidence="4 6" id="KW-0067">ATP-binding</keyword>
<dbReference type="InterPro" id="IPR011990">
    <property type="entry name" value="TPR-like_helical_dom_sf"/>
</dbReference>
<keyword evidence="1" id="KW-0677">Repeat</keyword>
<dbReference type="InterPro" id="IPR000719">
    <property type="entry name" value="Prot_kinase_dom"/>
</dbReference>
<feature type="repeat" description="TPR" evidence="5">
    <location>
        <begin position="757"/>
        <end position="790"/>
    </location>
</feature>
<dbReference type="PANTHER" id="PTHR45641">
    <property type="entry name" value="TETRATRICOPEPTIDE REPEAT PROTEIN (AFU_ORTHOLOGUE AFUA_6G03870)"/>
    <property type="match status" value="1"/>
</dbReference>
<evidence type="ECO:0000256" key="1">
    <source>
        <dbReference type="ARBA" id="ARBA00022737"/>
    </source>
</evidence>
<evidence type="ECO:0000256" key="4">
    <source>
        <dbReference type="ARBA" id="ARBA00022840"/>
    </source>
</evidence>
<feature type="domain" description="Protein kinase" evidence="8">
    <location>
        <begin position="53"/>
        <end position="329"/>
    </location>
</feature>
<dbReference type="InterPro" id="IPR008271">
    <property type="entry name" value="Ser/Thr_kinase_AS"/>
</dbReference>
<dbReference type="PANTHER" id="PTHR45641:SF19">
    <property type="entry name" value="NEPHROCYSTIN-3"/>
    <property type="match status" value="1"/>
</dbReference>
<dbReference type="InterPro" id="IPR011009">
    <property type="entry name" value="Kinase-like_dom_sf"/>
</dbReference>
<sequence>MSDSEQEPKTAPASGPPPEADTVIRSSSSLSPGKEVTWLSSIPTPGQTLAGRYMIFEQLGQGGMGVVLAAYDTRLDRRIALKLLRSQEDASDSAGDGEARLVREAQAMARLNHLHVVAVYDAGPLEDGSLFIAMEYVEGQTLRKWRDEQPRTWRQVLAAYLAAGRGLAAAHAAGLIHRDFKPDNVLVGKDGRVRVTDFGLARTNPGPTNAEQVPASLSSDTWDSALTVPGTLMGTPKYMAPELMRGEAAGVRSDLYAFCVSLYEALYGQLPFPASSMAEYSRARREGRLLPPPTSSDVPPWLARTVLQGLHVDPLQRPSSMEALLMALANDPEEKRRAQRMTGTLTSVGLLLAALAIWGWGRQHAQEPTCSQVSRRLDGIWDEAVKVRVRQSLLGTNLPYAAATAERVTTALQGYAERWVKQSQALCQAEQTAQNSRLAALRESCLERRRSRLHATTELLARGADPELLEKAAQAAQSLPPLEDCEDDKALTAAVPPPEDPGIRAQVEALQKKEDRVEALLVSGKYKEGLAAAEPLLHEVEPVGDAPLTAHLLFLTGRLRHDTGDYKGAEAALRQALAESARGKDRVLMSRSLSYLLIVTGVRQKRLQEATPLAPIVEAVAEATEDDVALALALHHLSVLHQEMGQYPEAWEKATRALALREKALGPEHPDVASSLQHLSHIAWWMGKYPLALEMAERSLALKKKVLGPEHPEVAKALKPAAAALRDLGRYEEARERFAQVLALQEKVLGPEHPDVASALSNLSGVLTDLGRFEEAVQYSERALALKEKLLGKDHPDLASTLNNLGNALSEMGRHREAMERHAHALSLQEKARGPQHPLVALALTLLGTDLMNLGRYEEARQKLERALAIQEKAYGKDHPDLSYVLMAQGELLLAQRRPIEALPVLERALKLSPEGGILAEVQFPLARAIWEARRGERPRAVTLATAARMHWQQVGQGSKQDLISQWLAAHPSP</sequence>
<dbReference type="PROSITE" id="PS00108">
    <property type="entry name" value="PROTEIN_KINASE_ST"/>
    <property type="match status" value="1"/>
</dbReference>
<dbReference type="InterPro" id="IPR019734">
    <property type="entry name" value="TPR_rpt"/>
</dbReference>
<dbReference type="GO" id="GO:0004672">
    <property type="term" value="F:protein kinase activity"/>
    <property type="evidence" value="ECO:0007669"/>
    <property type="project" value="InterPro"/>
</dbReference>
<dbReference type="RefSeq" id="WP_052420437.1">
    <property type="nucleotide sequence ID" value="NZ_JMCB01000015.1"/>
</dbReference>
<protein>
    <recommendedName>
        <fullName evidence="8">Protein kinase domain-containing protein</fullName>
    </recommendedName>
</protein>
<dbReference type="Pfam" id="PF13424">
    <property type="entry name" value="TPR_12"/>
    <property type="match status" value="3"/>
</dbReference>
<dbReference type="PROSITE" id="PS50005">
    <property type="entry name" value="TPR"/>
    <property type="match status" value="4"/>
</dbReference>
<dbReference type="OrthoDB" id="9801841at2"/>
<dbReference type="PATRIC" id="fig|394096.3.peg.6675"/>
<organism evidence="9 10">
    <name type="scientific">Hyalangium minutum</name>
    <dbReference type="NCBI Taxonomy" id="394096"/>
    <lineage>
        <taxon>Bacteria</taxon>
        <taxon>Pseudomonadati</taxon>
        <taxon>Myxococcota</taxon>
        <taxon>Myxococcia</taxon>
        <taxon>Myxococcales</taxon>
        <taxon>Cystobacterineae</taxon>
        <taxon>Archangiaceae</taxon>
        <taxon>Hyalangium</taxon>
    </lineage>
</organism>
<dbReference type="AlphaFoldDB" id="A0A085W8B8"/>
<proteinExistence type="predicted"/>
<dbReference type="SMART" id="SM00028">
    <property type="entry name" value="TPR"/>
    <property type="match status" value="8"/>
</dbReference>
<dbReference type="Gene3D" id="1.25.40.10">
    <property type="entry name" value="Tetratricopeptide repeat domain"/>
    <property type="match status" value="2"/>
</dbReference>
<comment type="caution">
    <text evidence="9">The sequence shown here is derived from an EMBL/GenBank/DDBJ whole genome shotgun (WGS) entry which is preliminary data.</text>
</comment>
<dbReference type="InterPro" id="IPR017441">
    <property type="entry name" value="Protein_kinase_ATP_BS"/>
</dbReference>
<evidence type="ECO:0000256" key="3">
    <source>
        <dbReference type="ARBA" id="ARBA00022803"/>
    </source>
</evidence>
<dbReference type="PROSITE" id="PS00107">
    <property type="entry name" value="PROTEIN_KINASE_ATP"/>
    <property type="match status" value="1"/>
</dbReference>
<keyword evidence="2 6" id="KW-0547">Nucleotide-binding</keyword>
<gene>
    <name evidence="9" type="ORF">DB31_2343</name>
</gene>
<dbReference type="Proteomes" id="UP000028725">
    <property type="component" value="Unassembled WGS sequence"/>
</dbReference>
<evidence type="ECO:0000256" key="2">
    <source>
        <dbReference type="ARBA" id="ARBA00022741"/>
    </source>
</evidence>
<dbReference type="EMBL" id="JMCB01000015">
    <property type="protein sequence ID" value="KFE63931.1"/>
    <property type="molecule type" value="Genomic_DNA"/>
</dbReference>
<dbReference type="GO" id="GO:0005524">
    <property type="term" value="F:ATP binding"/>
    <property type="evidence" value="ECO:0007669"/>
    <property type="project" value="UniProtKB-UniRule"/>
</dbReference>
<feature type="repeat" description="TPR" evidence="5">
    <location>
        <begin position="883"/>
        <end position="916"/>
    </location>
</feature>
<evidence type="ECO:0000313" key="10">
    <source>
        <dbReference type="Proteomes" id="UP000028725"/>
    </source>
</evidence>
<keyword evidence="3 5" id="KW-0802">TPR repeat</keyword>
<evidence type="ECO:0000313" key="9">
    <source>
        <dbReference type="EMBL" id="KFE63931.1"/>
    </source>
</evidence>
<feature type="binding site" evidence="6">
    <location>
        <position position="82"/>
    </location>
    <ligand>
        <name>ATP</name>
        <dbReference type="ChEBI" id="CHEBI:30616"/>
    </ligand>
</feature>